<evidence type="ECO:0000313" key="4">
    <source>
        <dbReference type="Proteomes" id="UP000321947"/>
    </source>
</evidence>
<sequence>MLVYGAKDLILTGYTDFDFHIDKTSRKFTSGSVFILNEGVVVWCSIKQGCIVDSTMKTEYFASCEAAKEAVWLKKFLHDLEVVPNMNLSITLYCDNYKAVANSKKTSQPQTREIYREEVSPDTGDCAIWGCDRFGAQCC</sequence>
<proteinExistence type="predicted"/>
<gene>
    <name evidence="2" type="ORF">E5676_scaffold228G00240</name>
    <name evidence="1" type="ORF">E6C27_scaffold125G001950</name>
</gene>
<dbReference type="EMBL" id="SSTE01017007">
    <property type="protein sequence ID" value="KAA0040985.1"/>
    <property type="molecule type" value="Genomic_DNA"/>
</dbReference>
<dbReference type="OrthoDB" id="1721964at2759"/>
<evidence type="ECO:0000313" key="2">
    <source>
        <dbReference type="EMBL" id="TYK20335.1"/>
    </source>
</evidence>
<dbReference type="Proteomes" id="UP000321947">
    <property type="component" value="Unassembled WGS sequence"/>
</dbReference>
<dbReference type="Proteomes" id="UP000321393">
    <property type="component" value="Unassembled WGS sequence"/>
</dbReference>
<accession>A0A5A7THW3</accession>
<dbReference type="PANTHER" id="PTHR11439:SF467">
    <property type="entry name" value="INTEGRASE CATALYTIC DOMAIN-CONTAINING PROTEIN"/>
    <property type="match status" value="1"/>
</dbReference>
<evidence type="ECO:0000313" key="3">
    <source>
        <dbReference type="Proteomes" id="UP000321393"/>
    </source>
</evidence>
<dbReference type="CDD" id="cd09272">
    <property type="entry name" value="RNase_HI_RT_Ty1"/>
    <property type="match status" value="1"/>
</dbReference>
<evidence type="ECO:0000313" key="1">
    <source>
        <dbReference type="EMBL" id="KAA0040985.1"/>
    </source>
</evidence>
<dbReference type="STRING" id="1194695.A0A5A7THW3"/>
<comment type="caution">
    <text evidence="1">The sequence shown here is derived from an EMBL/GenBank/DDBJ whole genome shotgun (WGS) entry which is preliminary data.</text>
</comment>
<reference evidence="3 4" key="1">
    <citation type="submission" date="2019-08" db="EMBL/GenBank/DDBJ databases">
        <title>Draft genome sequences of two oriental melons (Cucumis melo L. var makuwa).</title>
        <authorList>
            <person name="Kwon S.-Y."/>
        </authorList>
    </citation>
    <scope>NUCLEOTIDE SEQUENCE [LARGE SCALE GENOMIC DNA]</scope>
    <source>
        <strain evidence="4">cv. Chang Bougi</strain>
        <strain evidence="3">cv. SW 3</strain>
        <tissue evidence="1">Leaf</tissue>
    </source>
</reference>
<protein>
    <submittedName>
        <fullName evidence="1">Gag/pol protein</fullName>
    </submittedName>
</protein>
<dbReference type="EMBL" id="SSTD01006366">
    <property type="protein sequence ID" value="TYK20335.1"/>
    <property type="molecule type" value="Genomic_DNA"/>
</dbReference>
<dbReference type="PANTHER" id="PTHR11439">
    <property type="entry name" value="GAG-POL-RELATED RETROTRANSPOSON"/>
    <property type="match status" value="1"/>
</dbReference>
<name>A0A5A7THW3_CUCMM</name>
<dbReference type="AlphaFoldDB" id="A0A5A7THW3"/>
<organism evidence="1 3">
    <name type="scientific">Cucumis melo var. makuwa</name>
    <name type="common">Oriental melon</name>
    <dbReference type="NCBI Taxonomy" id="1194695"/>
    <lineage>
        <taxon>Eukaryota</taxon>
        <taxon>Viridiplantae</taxon>
        <taxon>Streptophyta</taxon>
        <taxon>Embryophyta</taxon>
        <taxon>Tracheophyta</taxon>
        <taxon>Spermatophyta</taxon>
        <taxon>Magnoliopsida</taxon>
        <taxon>eudicotyledons</taxon>
        <taxon>Gunneridae</taxon>
        <taxon>Pentapetalae</taxon>
        <taxon>rosids</taxon>
        <taxon>fabids</taxon>
        <taxon>Cucurbitales</taxon>
        <taxon>Cucurbitaceae</taxon>
        <taxon>Benincaseae</taxon>
        <taxon>Cucumis</taxon>
    </lineage>
</organism>